<dbReference type="Proteomes" id="UP001162162">
    <property type="component" value="Unassembled WGS sequence"/>
</dbReference>
<protein>
    <recommendedName>
        <fullName evidence="2">Integrase p58-like C-terminal domain-containing protein</fullName>
    </recommendedName>
</protein>
<feature type="compositionally biased region" description="Acidic residues" evidence="1">
    <location>
        <begin position="210"/>
        <end position="230"/>
    </location>
</feature>
<dbReference type="PANTHER" id="PTHR12521">
    <property type="entry name" value="PROTEIN C6ORF130"/>
    <property type="match status" value="1"/>
</dbReference>
<dbReference type="Gene3D" id="3.40.220.10">
    <property type="entry name" value="Leucine Aminopeptidase, subunit E, domain 1"/>
    <property type="match status" value="1"/>
</dbReference>
<evidence type="ECO:0000313" key="3">
    <source>
        <dbReference type="EMBL" id="KAJ8949416.1"/>
    </source>
</evidence>
<accession>A0AAV8YCZ3</accession>
<comment type="caution">
    <text evidence="3">The sequence shown here is derived from an EMBL/GenBank/DDBJ whole genome shotgun (WGS) entry which is preliminary data.</text>
</comment>
<sequence length="291" mass="33770">SPPECSKPATNEHFVNVTYNEFKAYQKEHAIPQVSKINIVQGDLFTADENCSLAHCVSQDLRMGKGIAREFKERFGKIRSIAKSKEEDPVVKLALPKIACGLDDFDWKKVLAMIKLKQVYSEVLDNTEVAKLKRNKQANKKTKEQRFGIGYLVYLRDMSSKFVLSKKMSMPWKGPYRIVEELGPVTYKIRKEIDEEKGTAREKVRPVSLSEEEEESDMAEQNDYDEENDDDERRKIFRGIPIVPQWVEIPENSDIDEYTIEVVDNELEEVEEPVILRRSTRIRRAPDRLNL</sequence>
<dbReference type="InterPro" id="IPR043472">
    <property type="entry name" value="Macro_dom-like"/>
</dbReference>
<feature type="region of interest" description="Disordered" evidence="1">
    <location>
        <begin position="200"/>
        <end position="231"/>
    </location>
</feature>
<name>A0AAV8YCZ3_9CUCU</name>
<keyword evidence="4" id="KW-1185">Reference proteome</keyword>
<feature type="non-terminal residue" evidence="3">
    <location>
        <position position="1"/>
    </location>
</feature>
<dbReference type="GO" id="GO:0140291">
    <property type="term" value="P:peptidyl-glutamate ADP-deribosylation"/>
    <property type="evidence" value="ECO:0007669"/>
    <property type="project" value="TreeGrafter"/>
</dbReference>
<evidence type="ECO:0000256" key="1">
    <source>
        <dbReference type="SAM" id="MobiDB-lite"/>
    </source>
</evidence>
<feature type="domain" description="Integrase p58-like C-terminal" evidence="2">
    <location>
        <begin position="174"/>
        <end position="191"/>
    </location>
</feature>
<dbReference type="AlphaFoldDB" id="A0AAV8YCZ3"/>
<dbReference type="EMBL" id="JAPWTK010000118">
    <property type="protein sequence ID" value="KAJ8949416.1"/>
    <property type="molecule type" value="Genomic_DNA"/>
</dbReference>
<evidence type="ECO:0000313" key="4">
    <source>
        <dbReference type="Proteomes" id="UP001162162"/>
    </source>
</evidence>
<dbReference type="SUPFAM" id="SSF52949">
    <property type="entry name" value="Macro domain-like"/>
    <property type="match status" value="1"/>
</dbReference>
<evidence type="ECO:0000259" key="2">
    <source>
        <dbReference type="Pfam" id="PF22938"/>
    </source>
</evidence>
<gene>
    <name evidence="3" type="ORF">NQ318_007515</name>
</gene>
<dbReference type="PANTHER" id="PTHR12521:SF0">
    <property type="entry name" value="ADP-RIBOSE GLYCOHYDROLASE OARD1"/>
    <property type="match status" value="1"/>
</dbReference>
<dbReference type="InterPro" id="IPR054465">
    <property type="entry name" value="Integrase_p58-like_C"/>
</dbReference>
<proteinExistence type="predicted"/>
<organism evidence="3 4">
    <name type="scientific">Aromia moschata</name>
    <dbReference type="NCBI Taxonomy" id="1265417"/>
    <lineage>
        <taxon>Eukaryota</taxon>
        <taxon>Metazoa</taxon>
        <taxon>Ecdysozoa</taxon>
        <taxon>Arthropoda</taxon>
        <taxon>Hexapoda</taxon>
        <taxon>Insecta</taxon>
        <taxon>Pterygota</taxon>
        <taxon>Neoptera</taxon>
        <taxon>Endopterygota</taxon>
        <taxon>Coleoptera</taxon>
        <taxon>Polyphaga</taxon>
        <taxon>Cucujiformia</taxon>
        <taxon>Chrysomeloidea</taxon>
        <taxon>Cerambycidae</taxon>
        <taxon>Cerambycinae</taxon>
        <taxon>Callichromatini</taxon>
        <taxon>Aromia</taxon>
    </lineage>
</organism>
<dbReference type="Pfam" id="PF22938">
    <property type="entry name" value="Integrase_p58_C"/>
    <property type="match status" value="1"/>
</dbReference>
<reference evidence="3" key="1">
    <citation type="journal article" date="2023" name="Insect Mol. Biol.">
        <title>Genome sequencing provides insights into the evolution of gene families encoding plant cell wall-degrading enzymes in longhorned beetles.</title>
        <authorList>
            <person name="Shin N.R."/>
            <person name="Okamura Y."/>
            <person name="Kirsch R."/>
            <person name="Pauchet Y."/>
        </authorList>
    </citation>
    <scope>NUCLEOTIDE SEQUENCE</scope>
    <source>
        <strain evidence="3">AMC_N1</strain>
    </source>
</reference>
<dbReference type="InterPro" id="IPR050892">
    <property type="entry name" value="ADP-ribose_metab_enzymes"/>
</dbReference>